<sequence>MESYLDYKGNVTRTALFEDRKEKEEAASRTFLLRLAILRLDTNVIRSLQFGRAGVLAVQSREAGRNYLGALS</sequence>
<gene>
    <name evidence="1" type="ORF">LPLAT_LOCUS6196</name>
</gene>
<evidence type="ECO:0000313" key="1">
    <source>
        <dbReference type="EMBL" id="CAL1680115.1"/>
    </source>
</evidence>
<organism evidence="1 2">
    <name type="scientific">Lasius platythorax</name>
    <dbReference type="NCBI Taxonomy" id="488582"/>
    <lineage>
        <taxon>Eukaryota</taxon>
        <taxon>Metazoa</taxon>
        <taxon>Ecdysozoa</taxon>
        <taxon>Arthropoda</taxon>
        <taxon>Hexapoda</taxon>
        <taxon>Insecta</taxon>
        <taxon>Pterygota</taxon>
        <taxon>Neoptera</taxon>
        <taxon>Endopterygota</taxon>
        <taxon>Hymenoptera</taxon>
        <taxon>Apocrita</taxon>
        <taxon>Aculeata</taxon>
        <taxon>Formicoidea</taxon>
        <taxon>Formicidae</taxon>
        <taxon>Formicinae</taxon>
        <taxon>Lasius</taxon>
        <taxon>Lasius</taxon>
    </lineage>
</organism>
<proteinExistence type="predicted"/>
<dbReference type="AlphaFoldDB" id="A0AAV2NK27"/>
<dbReference type="EMBL" id="OZ034825">
    <property type="protein sequence ID" value="CAL1680115.1"/>
    <property type="molecule type" value="Genomic_DNA"/>
</dbReference>
<reference evidence="1" key="1">
    <citation type="submission" date="2024-04" db="EMBL/GenBank/DDBJ databases">
        <authorList>
            <consortium name="Molecular Ecology Group"/>
        </authorList>
    </citation>
    <scope>NUCLEOTIDE SEQUENCE</scope>
</reference>
<dbReference type="Proteomes" id="UP001497644">
    <property type="component" value="Chromosome 2"/>
</dbReference>
<evidence type="ECO:0000313" key="2">
    <source>
        <dbReference type="Proteomes" id="UP001497644"/>
    </source>
</evidence>
<keyword evidence="2" id="KW-1185">Reference proteome</keyword>
<protein>
    <submittedName>
        <fullName evidence="1">Uncharacterized protein</fullName>
    </submittedName>
</protein>
<name>A0AAV2NK27_9HYME</name>
<accession>A0AAV2NK27</accession>